<dbReference type="RefSeq" id="WP_031576854.1">
    <property type="nucleotide sequence ID" value="NZ_FNDZ01000006.1"/>
</dbReference>
<organism evidence="3 4">
    <name type="scientific">Proteiniclasticum ruminis</name>
    <dbReference type="NCBI Taxonomy" id="398199"/>
    <lineage>
        <taxon>Bacteria</taxon>
        <taxon>Bacillati</taxon>
        <taxon>Bacillota</taxon>
        <taxon>Clostridia</taxon>
        <taxon>Eubacteriales</taxon>
        <taxon>Clostridiaceae</taxon>
        <taxon>Proteiniclasticum</taxon>
    </lineage>
</organism>
<feature type="chain" id="PRO_5010303377" evidence="1">
    <location>
        <begin position="26"/>
        <end position="460"/>
    </location>
</feature>
<dbReference type="Proteomes" id="UP000183255">
    <property type="component" value="Unassembled WGS sequence"/>
</dbReference>
<dbReference type="SUPFAM" id="SSF54001">
    <property type="entry name" value="Cysteine proteinases"/>
    <property type="match status" value="1"/>
</dbReference>
<keyword evidence="1" id="KW-0732">Signal</keyword>
<gene>
    <name evidence="3" type="ORF">SAMN05421804_10632</name>
</gene>
<sequence length="460" mass="53547">MKALLRKVILLILLSLMMIPLSSNASGETRKKVGTVQEYTEAFPKAAVFSGSFLSAEASRVNPGMYKEADYQKIKSRFLQAVTAYEDTIALEEFHLTSSQAFEIYYRLYNETPHFFYLSYSTSALISEHNEVLQLNLDYYYPKSMIPDMKRKLEEKITLFLSDLDETWTDFEKALYVYDKLILETSYTAGEKDSLYTVYGVFTENQAVCQGYASAYTLIMRDYLGIETHYIYSKEMNHAWNLIRLNGQYYHVDATWGDPQPDEPGRVNHRFFLLSDDAMRKTEPAHKNWNAPYLSTDTTYDESSYKAIQTGLIPTDQGWIGIDGDGALYFYNFKRGVFRYGNHLTRLWSPIKDETVYYTKNYSTLLKSQNTIYFHDHDSIYSMDPITNKTLKIFTKSPQDGFIYGMSAKGSDLTYYLKKELDQQEYLLKTLDLRPFSFTMGIEKQHSLRLQWMSRSLLIN</sequence>
<evidence type="ECO:0000313" key="4">
    <source>
        <dbReference type="Proteomes" id="UP000183255"/>
    </source>
</evidence>
<evidence type="ECO:0000313" key="3">
    <source>
        <dbReference type="EMBL" id="SDI99608.1"/>
    </source>
</evidence>
<dbReference type="AlphaFoldDB" id="A0A1G8Q4Q3"/>
<feature type="signal peptide" evidence="1">
    <location>
        <begin position="1"/>
        <end position="25"/>
    </location>
</feature>
<dbReference type="InterPro" id="IPR038765">
    <property type="entry name" value="Papain-like_cys_pep_sf"/>
</dbReference>
<name>A0A1G8Q4Q3_9CLOT</name>
<feature type="domain" description="Transglutaminase-like" evidence="2">
    <location>
        <begin position="169"/>
        <end position="254"/>
    </location>
</feature>
<protein>
    <submittedName>
        <fullName evidence="3">Transglutaminase-like superfamily protein</fullName>
    </submittedName>
</protein>
<accession>A0A1G8Q4Q3</accession>
<dbReference type="Pfam" id="PF01841">
    <property type="entry name" value="Transglut_core"/>
    <property type="match status" value="1"/>
</dbReference>
<evidence type="ECO:0000259" key="2">
    <source>
        <dbReference type="Pfam" id="PF01841"/>
    </source>
</evidence>
<evidence type="ECO:0000256" key="1">
    <source>
        <dbReference type="SAM" id="SignalP"/>
    </source>
</evidence>
<dbReference type="EMBL" id="FNDZ01000006">
    <property type="protein sequence ID" value="SDI99608.1"/>
    <property type="molecule type" value="Genomic_DNA"/>
</dbReference>
<dbReference type="InterPro" id="IPR002931">
    <property type="entry name" value="Transglutaminase-like"/>
</dbReference>
<dbReference type="Gene3D" id="3.10.620.30">
    <property type="match status" value="1"/>
</dbReference>
<proteinExistence type="predicted"/>
<reference evidence="3 4" key="1">
    <citation type="submission" date="2016-10" db="EMBL/GenBank/DDBJ databases">
        <authorList>
            <person name="de Groot N.N."/>
        </authorList>
    </citation>
    <scope>NUCLEOTIDE SEQUENCE [LARGE SCALE GENOMIC DNA]</scope>
    <source>
        <strain evidence="3 4">CGMCC 1.5058</strain>
    </source>
</reference>